<keyword evidence="2 5" id="KW-0808">Transferase</keyword>
<dbReference type="PANTHER" id="PTHR23359">
    <property type="entry name" value="NUCLEOTIDE KINASE"/>
    <property type="match status" value="1"/>
</dbReference>
<reference evidence="7" key="1">
    <citation type="submission" date="2021-02" db="EMBL/GenBank/DDBJ databases">
        <authorList>
            <person name="Bekaert M."/>
        </authorList>
    </citation>
    <scope>NUCLEOTIDE SEQUENCE</scope>
    <source>
        <strain evidence="7">IoA-00</strain>
    </source>
</reference>
<dbReference type="EC" id="2.7.4.10" evidence="7"/>
<dbReference type="HAMAP" id="MF_00235">
    <property type="entry name" value="Adenylate_kinase_Adk"/>
    <property type="match status" value="1"/>
</dbReference>
<dbReference type="GO" id="GO:0004017">
    <property type="term" value="F:AMP kinase activity"/>
    <property type="evidence" value="ECO:0007669"/>
    <property type="project" value="InterPro"/>
</dbReference>
<name>A0A7R8CBJ1_LEPSM</name>
<keyword evidence="8" id="KW-1185">Reference proteome</keyword>
<dbReference type="PROSITE" id="PS00113">
    <property type="entry name" value="ADENYLATE_KINASE"/>
    <property type="match status" value="1"/>
</dbReference>
<proteinExistence type="inferred from homology"/>
<accession>A0A7R8CBJ1</accession>
<sequence length="269" mass="31164">MLLCCLHTSLEYTEYFTHRILFLLFAKTTFHFSSIMRAPSLFHLRAPGSGKGTISNWIVRDFALAHVSSGDLLRMHLKEKTPLGKKAQQFVDKGELVPDDLMVDLVTSELKKKESTPWLLDGFPRTRFQAEILHERTPVDVVINLDVPFETIIDRVKDRWVHPGSGRIYNTLFNPPKVPGKDDETGEDLMQREDDKPESVRRRLEIFSDSTRPFGIGICCKTTFKIIPFFLESQINSKQHNFFWYSKNANQLAPFRNQHTLKILYHQQG</sequence>
<dbReference type="InterPro" id="IPR006259">
    <property type="entry name" value="Adenyl_kin_sub"/>
</dbReference>
<organism evidence="7 8">
    <name type="scientific">Lepeophtheirus salmonis</name>
    <name type="common">Salmon louse</name>
    <name type="synonym">Caligus salmonis</name>
    <dbReference type="NCBI Taxonomy" id="72036"/>
    <lineage>
        <taxon>Eukaryota</taxon>
        <taxon>Metazoa</taxon>
        <taxon>Ecdysozoa</taxon>
        <taxon>Arthropoda</taxon>
        <taxon>Crustacea</taxon>
        <taxon>Multicrustacea</taxon>
        <taxon>Hexanauplia</taxon>
        <taxon>Copepoda</taxon>
        <taxon>Siphonostomatoida</taxon>
        <taxon>Caligidae</taxon>
        <taxon>Lepeophtheirus</taxon>
    </lineage>
</organism>
<dbReference type="InterPro" id="IPR000850">
    <property type="entry name" value="Adenylat/UMP-CMP_kin"/>
</dbReference>
<evidence type="ECO:0000313" key="7">
    <source>
        <dbReference type="EMBL" id="CAF2756767.1"/>
    </source>
</evidence>
<gene>
    <name evidence="7" type="ORF">LSAA_1390</name>
</gene>
<dbReference type="FunFam" id="3.40.50.300:FF:000106">
    <property type="entry name" value="Adenylate kinase mitochondrial"/>
    <property type="match status" value="1"/>
</dbReference>
<evidence type="ECO:0000256" key="4">
    <source>
        <dbReference type="ARBA" id="ARBA00022777"/>
    </source>
</evidence>
<feature type="domain" description="Adenylate kinase active site lid" evidence="6">
    <location>
        <begin position="159"/>
        <end position="194"/>
    </location>
</feature>
<dbReference type="Gene3D" id="3.40.50.300">
    <property type="entry name" value="P-loop containing nucleotide triphosphate hydrolases"/>
    <property type="match status" value="1"/>
</dbReference>
<dbReference type="InterPro" id="IPR007862">
    <property type="entry name" value="Adenylate_kinase_lid-dom"/>
</dbReference>
<evidence type="ECO:0000256" key="2">
    <source>
        <dbReference type="ARBA" id="ARBA00022679"/>
    </source>
</evidence>
<dbReference type="PRINTS" id="PR00094">
    <property type="entry name" value="ADENYLTKNASE"/>
</dbReference>
<dbReference type="Pfam" id="PF00406">
    <property type="entry name" value="ADK"/>
    <property type="match status" value="1"/>
</dbReference>
<dbReference type="InterPro" id="IPR027417">
    <property type="entry name" value="P-loop_NTPase"/>
</dbReference>
<evidence type="ECO:0000256" key="5">
    <source>
        <dbReference type="RuleBase" id="RU003330"/>
    </source>
</evidence>
<evidence type="ECO:0000256" key="1">
    <source>
        <dbReference type="ARBA" id="ARBA00007220"/>
    </source>
</evidence>
<dbReference type="SUPFAM" id="SSF57774">
    <property type="entry name" value="Microbial and mitochondrial ADK, insert 'zinc finger' domain"/>
    <property type="match status" value="1"/>
</dbReference>
<comment type="similarity">
    <text evidence="1 5">Belongs to the adenylate kinase family.</text>
</comment>
<dbReference type="NCBIfam" id="TIGR01351">
    <property type="entry name" value="adk"/>
    <property type="match status" value="1"/>
</dbReference>
<protein>
    <submittedName>
        <fullName evidence="7">AK3</fullName>
        <ecNumber evidence="7">2.7.4.10</ecNumber>
    </submittedName>
</protein>
<dbReference type="GO" id="GO:0046899">
    <property type="term" value="F:nucleoside triphosphate adenylate kinase activity"/>
    <property type="evidence" value="ECO:0007669"/>
    <property type="project" value="UniProtKB-EC"/>
</dbReference>
<keyword evidence="3" id="KW-0547">Nucleotide-binding</keyword>
<dbReference type="OrthoDB" id="439792at2759"/>
<dbReference type="Pfam" id="PF05191">
    <property type="entry name" value="ADK_lid"/>
    <property type="match status" value="1"/>
</dbReference>
<dbReference type="EMBL" id="HG994580">
    <property type="protein sequence ID" value="CAF2756767.1"/>
    <property type="molecule type" value="Genomic_DNA"/>
</dbReference>
<dbReference type="AlphaFoldDB" id="A0A7R8CBJ1"/>
<dbReference type="Proteomes" id="UP000675881">
    <property type="component" value="Chromosome 1"/>
</dbReference>
<dbReference type="InterPro" id="IPR033690">
    <property type="entry name" value="Adenylat_kinase_CS"/>
</dbReference>
<dbReference type="SUPFAM" id="SSF52540">
    <property type="entry name" value="P-loop containing nucleoside triphosphate hydrolases"/>
    <property type="match status" value="1"/>
</dbReference>
<evidence type="ECO:0000313" key="8">
    <source>
        <dbReference type="Proteomes" id="UP000675881"/>
    </source>
</evidence>
<keyword evidence="4 5" id="KW-0418">Kinase</keyword>
<dbReference type="CDD" id="cd01428">
    <property type="entry name" value="ADK"/>
    <property type="match status" value="1"/>
</dbReference>
<dbReference type="InterPro" id="IPR036193">
    <property type="entry name" value="ADK_active_lid_dom_sf"/>
</dbReference>
<evidence type="ECO:0000256" key="3">
    <source>
        <dbReference type="ARBA" id="ARBA00022741"/>
    </source>
</evidence>
<evidence type="ECO:0000259" key="6">
    <source>
        <dbReference type="Pfam" id="PF05191"/>
    </source>
</evidence>
<dbReference type="GO" id="GO:0005524">
    <property type="term" value="F:ATP binding"/>
    <property type="evidence" value="ECO:0007669"/>
    <property type="project" value="InterPro"/>
</dbReference>